<feature type="domain" description="L-Lysine epsilon oxidase N-terminal" evidence="1">
    <location>
        <begin position="5"/>
        <end position="110"/>
    </location>
</feature>
<evidence type="ECO:0000313" key="4">
    <source>
        <dbReference type="Proteomes" id="UP000663827"/>
    </source>
</evidence>
<evidence type="ECO:0000313" key="3">
    <source>
        <dbReference type="EMBL" id="CAE7151084.1"/>
    </source>
</evidence>
<organism evidence="3 4">
    <name type="scientific">Rhizoctonia solani</name>
    <dbReference type="NCBI Taxonomy" id="456999"/>
    <lineage>
        <taxon>Eukaryota</taxon>
        <taxon>Fungi</taxon>
        <taxon>Dikarya</taxon>
        <taxon>Basidiomycota</taxon>
        <taxon>Agaricomycotina</taxon>
        <taxon>Agaricomycetes</taxon>
        <taxon>Cantharellales</taxon>
        <taxon>Ceratobasidiaceae</taxon>
        <taxon>Rhizoctonia</taxon>
    </lineage>
</organism>
<evidence type="ECO:0000259" key="1">
    <source>
        <dbReference type="Pfam" id="PF17990"/>
    </source>
</evidence>
<dbReference type="InterPro" id="IPR041168">
    <property type="entry name" value="LodA_N"/>
</dbReference>
<comment type="caution">
    <text evidence="3">The sequence shown here is derived from an EMBL/GenBank/DDBJ whole genome shotgun (WGS) entry which is preliminary data.</text>
</comment>
<sequence>MDKPKNYEYTNTRTWLIIDPGEKEIEGADKKNVFLDGKFGNDKDIPLQKEVRLGELRTDEHGRLLVLASDGHSFSAVGAKDKDLDSEFDNDGWVDKVCDGTVHVTVKSKSQPDRDIPVKNRATIITGPPRFSSGTHAPTTLYELIEEVYERPRRREAGDAYKVGDVVFYRDIYPMFKRIYLLSWTNNQNSIRNHHGPNKMKYFAGPLFSDPTKDYRKRANLLETRIRAPVIDDDEANEKLRAEQASNEFMPLLGGDDSEPEEGKPNRWASLTQLQYDRLKKWAGPEKNFTIGVEEVPYESFDKIPLDEQPSALTKAGLEWSIGAPMYPGIEVYWVAQRDESYKPGERFRFADTVTPGDLTKGLALPWQSDFSMCNTHWWPSIRPDDVVAETYFDQLKADTKPDQLNQLAGKLKDRVRWARGIEYEDDENKQNSEMVRKWNKLGFVARQDYGGQLEIHIERQRTL</sequence>
<gene>
    <name evidence="3" type="ORF">RDB_LOCUS88381</name>
</gene>
<dbReference type="InterPro" id="IPR041173">
    <property type="entry name" value="LodA_C"/>
</dbReference>
<feature type="domain" description="L-lysine epsilon oxidase C-terminal" evidence="2">
    <location>
        <begin position="255"/>
        <end position="384"/>
    </location>
</feature>
<dbReference type="EMBL" id="CAJNJQ010001817">
    <property type="protein sequence ID" value="CAE7151084.1"/>
    <property type="molecule type" value="Genomic_DNA"/>
</dbReference>
<dbReference type="Pfam" id="PF17990">
    <property type="entry name" value="LodA_N"/>
    <property type="match status" value="1"/>
</dbReference>
<name>A0A8H3HYY0_9AGAM</name>
<dbReference type="Pfam" id="PF18417">
    <property type="entry name" value="LodA_C"/>
    <property type="match status" value="1"/>
</dbReference>
<accession>A0A8H3HYY0</accession>
<protein>
    <submittedName>
        <fullName evidence="3">Uncharacterized protein</fullName>
    </submittedName>
</protein>
<dbReference type="Proteomes" id="UP000663827">
    <property type="component" value="Unassembled WGS sequence"/>
</dbReference>
<proteinExistence type="predicted"/>
<reference evidence="3" key="1">
    <citation type="submission" date="2021-01" db="EMBL/GenBank/DDBJ databases">
        <authorList>
            <person name="Kaushik A."/>
        </authorList>
    </citation>
    <scope>NUCLEOTIDE SEQUENCE</scope>
    <source>
        <strain evidence="3">AG5</strain>
    </source>
</reference>
<evidence type="ECO:0000259" key="2">
    <source>
        <dbReference type="Pfam" id="PF18417"/>
    </source>
</evidence>
<dbReference type="AlphaFoldDB" id="A0A8H3HYY0"/>